<reference evidence="3 4" key="1">
    <citation type="submission" date="2015-07" db="EMBL/GenBank/DDBJ databases">
        <title>Genome sequence of Leptolinea tardivitalis DSM 16556.</title>
        <authorList>
            <person name="Hemp J."/>
            <person name="Ward L.M."/>
            <person name="Pace L.A."/>
            <person name="Fischer W.W."/>
        </authorList>
    </citation>
    <scope>NUCLEOTIDE SEQUENCE [LARGE SCALE GENOMIC DNA]</scope>
    <source>
        <strain evidence="3 4">YMTK-2</strain>
    </source>
</reference>
<dbReference type="EMBL" id="LGCK01000002">
    <property type="protein sequence ID" value="KPL74699.1"/>
    <property type="molecule type" value="Genomic_DNA"/>
</dbReference>
<proteinExistence type="predicted"/>
<dbReference type="InterPro" id="IPR036237">
    <property type="entry name" value="Xyl_isomerase-like_sf"/>
</dbReference>
<dbReference type="Pfam" id="PF01261">
    <property type="entry name" value="AP_endonuc_2"/>
    <property type="match status" value="1"/>
</dbReference>
<evidence type="ECO:0000259" key="2">
    <source>
        <dbReference type="Pfam" id="PF01261"/>
    </source>
</evidence>
<dbReference type="GO" id="GO:0006284">
    <property type="term" value="P:base-excision repair"/>
    <property type="evidence" value="ECO:0007669"/>
    <property type="project" value="TreeGrafter"/>
</dbReference>
<gene>
    <name evidence="3" type="ORF">ADM99_01005</name>
</gene>
<dbReference type="PANTHER" id="PTHR21445">
    <property type="entry name" value="ENDONUCLEASE IV ENDODEOXYRIBONUCLEASE IV"/>
    <property type="match status" value="1"/>
</dbReference>
<evidence type="ECO:0000313" key="4">
    <source>
        <dbReference type="Proteomes" id="UP000050430"/>
    </source>
</evidence>
<comment type="caution">
    <text evidence="3">The sequence shown here is derived from an EMBL/GenBank/DDBJ whole genome shotgun (WGS) entry which is preliminary data.</text>
</comment>
<dbReference type="STRING" id="229920.ADM99_01005"/>
<feature type="region of interest" description="Disordered" evidence="1">
    <location>
        <begin position="1"/>
        <end position="23"/>
    </location>
</feature>
<sequence>MTSPFRFGTVGSPISTPKKPGGSVGAIQQLRSLGLDALELGWVQSVRVSEETCQAIKKESTNLDVAISVHAPYFINLNANDEEWPKSRKRLMDASCYGNLAGATDIIFHPGSYFEQPASEVLAKAIPRLEECVRELRDAGNQVTLRPETMGKSAMLGSLEDTLEMSKNIPGVLPCIDFAHLHARSAGKLNTSEEWLSLIDLIDKTLGADVLKKMHIHLSGIEYSEKGERNHLPIKESDFNLIELLKVLKTTGCSGRIMCESPIMEDDALYIQEMMMQV</sequence>
<dbReference type="SUPFAM" id="SSF51658">
    <property type="entry name" value="Xylose isomerase-like"/>
    <property type="match status" value="1"/>
</dbReference>
<dbReference type="GO" id="GO:0003906">
    <property type="term" value="F:DNA-(apurinic or apyrimidinic site) endonuclease activity"/>
    <property type="evidence" value="ECO:0007669"/>
    <property type="project" value="TreeGrafter"/>
</dbReference>
<evidence type="ECO:0000256" key="1">
    <source>
        <dbReference type="SAM" id="MobiDB-lite"/>
    </source>
</evidence>
<dbReference type="GO" id="GO:0008270">
    <property type="term" value="F:zinc ion binding"/>
    <property type="evidence" value="ECO:0007669"/>
    <property type="project" value="InterPro"/>
</dbReference>
<name>A0A0P6XQV4_9CHLR</name>
<keyword evidence="4" id="KW-1185">Reference proteome</keyword>
<dbReference type="RefSeq" id="WP_062423299.1">
    <property type="nucleotide sequence ID" value="NZ_BBYA01000014.1"/>
</dbReference>
<dbReference type="CDD" id="cd00019">
    <property type="entry name" value="AP2Ec"/>
    <property type="match status" value="1"/>
</dbReference>
<feature type="domain" description="Xylose isomerase-like TIM barrel" evidence="2">
    <location>
        <begin position="28"/>
        <end position="268"/>
    </location>
</feature>
<dbReference type="Gene3D" id="3.20.20.150">
    <property type="entry name" value="Divalent-metal-dependent TIM barrel enzymes"/>
    <property type="match status" value="1"/>
</dbReference>
<evidence type="ECO:0000313" key="3">
    <source>
        <dbReference type="EMBL" id="KPL74699.1"/>
    </source>
</evidence>
<dbReference type="SMART" id="SM00518">
    <property type="entry name" value="AP2Ec"/>
    <property type="match status" value="1"/>
</dbReference>
<dbReference type="Proteomes" id="UP000050430">
    <property type="component" value="Unassembled WGS sequence"/>
</dbReference>
<dbReference type="OrthoDB" id="9805666at2"/>
<accession>A0A0P6XQV4</accession>
<dbReference type="GO" id="GO:0008081">
    <property type="term" value="F:phosphoric diester hydrolase activity"/>
    <property type="evidence" value="ECO:0007669"/>
    <property type="project" value="TreeGrafter"/>
</dbReference>
<dbReference type="InterPro" id="IPR001719">
    <property type="entry name" value="AP_endonuc_2"/>
</dbReference>
<dbReference type="PATRIC" id="fig|229920.5.peg.3016"/>
<dbReference type="InterPro" id="IPR013022">
    <property type="entry name" value="Xyl_isomerase-like_TIM-brl"/>
</dbReference>
<dbReference type="GO" id="GO:0003677">
    <property type="term" value="F:DNA binding"/>
    <property type="evidence" value="ECO:0007669"/>
    <property type="project" value="InterPro"/>
</dbReference>
<protein>
    <recommendedName>
        <fullName evidence="2">Xylose isomerase-like TIM barrel domain-containing protein</fullName>
    </recommendedName>
</protein>
<dbReference type="PANTHER" id="PTHR21445:SF0">
    <property type="entry name" value="APURINIC-APYRIMIDINIC ENDONUCLEASE"/>
    <property type="match status" value="1"/>
</dbReference>
<organism evidence="3 4">
    <name type="scientific">Leptolinea tardivitalis</name>
    <dbReference type="NCBI Taxonomy" id="229920"/>
    <lineage>
        <taxon>Bacteria</taxon>
        <taxon>Bacillati</taxon>
        <taxon>Chloroflexota</taxon>
        <taxon>Anaerolineae</taxon>
        <taxon>Anaerolineales</taxon>
        <taxon>Anaerolineaceae</taxon>
        <taxon>Leptolinea</taxon>
    </lineage>
</organism>
<dbReference type="AlphaFoldDB" id="A0A0P6XQV4"/>